<dbReference type="PROSITE" id="PS51118">
    <property type="entry name" value="HTH_HXLR"/>
    <property type="match status" value="1"/>
</dbReference>
<keyword evidence="1" id="KW-0805">Transcription regulation</keyword>
<evidence type="ECO:0000259" key="4">
    <source>
        <dbReference type="PROSITE" id="PS51118"/>
    </source>
</evidence>
<keyword evidence="2" id="KW-0238">DNA-binding</keyword>
<organism evidence="5 6">
    <name type="scientific">Limosilactobacillus reuteri</name>
    <name type="common">Lactobacillus reuteri</name>
    <dbReference type="NCBI Taxonomy" id="1598"/>
    <lineage>
        <taxon>Bacteria</taxon>
        <taxon>Bacillati</taxon>
        <taxon>Bacillota</taxon>
        <taxon>Bacilli</taxon>
        <taxon>Lactobacillales</taxon>
        <taxon>Lactobacillaceae</taxon>
        <taxon>Limosilactobacillus</taxon>
    </lineage>
</organism>
<keyword evidence="3" id="KW-0804">Transcription</keyword>
<reference evidence="5" key="1">
    <citation type="journal article" date="2019" name="Cell Metab.">
        <title>Nutrient sensing in CD11c cells alters the gut microbiome to regulate food intake and body mass.</title>
        <authorList>
            <person name="Chagwedera N.D."/>
            <person name="Ang Q.Y."/>
            <person name="Bisanz J.E."/>
            <person name="Leong Y.A."/>
            <person name="Ganeshan K."/>
            <person name="Cai J."/>
            <person name="Patterson A.D."/>
            <person name="Turnbaugh P.J."/>
            <person name="Chawla A."/>
        </authorList>
    </citation>
    <scope>NUCLEOTIDE SEQUENCE</scope>
    <source>
        <strain evidence="5">I8-5</strain>
    </source>
</reference>
<dbReference type="AlphaFoldDB" id="A0AAX2SU89"/>
<dbReference type="InterPro" id="IPR002577">
    <property type="entry name" value="HTH_HxlR"/>
</dbReference>
<accession>A0AAX2SU89</accession>
<evidence type="ECO:0000256" key="2">
    <source>
        <dbReference type="ARBA" id="ARBA00023125"/>
    </source>
</evidence>
<feature type="domain" description="HTH hxlR-type" evidence="4">
    <location>
        <begin position="12"/>
        <end position="111"/>
    </location>
</feature>
<sequence length="134" mass="15560">MTKITINKDEICPCAVTLALLSSKWKILIIRELLLSKSQRYNSLKKKIVGISQKMLTQSLKEMERDGLVSRKVYPEIPPHVEYKLTKLGESLEPVIMSLNEWGKNFIHDSDLAYLNERFDLSLPKNKWLKTIDE</sequence>
<evidence type="ECO:0000313" key="5">
    <source>
        <dbReference type="EMBL" id="TGB11273.1"/>
    </source>
</evidence>
<dbReference type="InterPro" id="IPR036390">
    <property type="entry name" value="WH_DNA-bd_sf"/>
</dbReference>
<evidence type="ECO:0000256" key="1">
    <source>
        <dbReference type="ARBA" id="ARBA00023015"/>
    </source>
</evidence>
<dbReference type="PANTHER" id="PTHR33204">
    <property type="entry name" value="TRANSCRIPTIONAL REGULATOR, MARR FAMILY"/>
    <property type="match status" value="1"/>
</dbReference>
<reference evidence="5" key="2">
    <citation type="submission" date="2019-04" db="EMBL/GenBank/DDBJ databases">
        <authorList>
            <person name="Bisanz J.E."/>
            <person name="Chagwedera N.D."/>
            <person name="Chawla A."/>
            <person name="Turnbaugh P.J."/>
        </authorList>
    </citation>
    <scope>NUCLEOTIDE SEQUENCE</scope>
    <source>
        <strain evidence="5">I8-5</strain>
    </source>
</reference>
<gene>
    <name evidence="5" type="ORF">E5F87_04825</name>
</gene>
<dbReference type="PANTHER" id="PTHR33204:SF37">
    <property type="entry name" value="HTH-TYPE TRANSCRIPTIONAL REGULATOR YODB"/>
    <property type="match status" value="1"/>
</dbReference>
<evidence type="ECO:0000256" key="3">
    <source>
        <dbReference type="ARBA" id="ARBA00023163"/>
    </source>
</evidence>
<dbReference type="Proteomes" id="UP000297521">
    <property type="component" value="Unassembled WGS sequence"/>
</dbReference>
<dbReference type="SUPFAM" id="SSF46785">
    <property type="entry name" value="Winged helix' DNA-binding domain"/>
    <property type="match status" value="1"/>
</dbReference>
<proteinExistence type="predicted"/>
<dbReference type="EMBL" id="SRKR01000007">
    <property type="protein sequence ID" value="TGB11273.1"/>
    <property type="molecule type" value="Genomic_DNA"/>
</dbReference>
<comment type="caution">
    <text evidence="5">The sequence shown here is derived from an EMBL/GenBank/DDBJ whole genome shotgun (WGS) entry which is preliminary data.</text>
</comment>
<dbReference type="Gene3D" id="1.10.10.10">
    <property type="entry name" value="Winged helix-like DNA-binding domain superfamily/Winged helix DNA-binding domain"/>
    <property type="match status" value="1"/>
</dbReference>
<evidence type="ECO:0000313" key="6">
    <source>
        <dbReference type="Proteomes" id="UP000297521"/>
    </source>
</evidence>
<dbReference type="GO" id="GO:0003677">
    <property type="term" value="F:DNA binding"/>
    <property type="evidence" value="ECO:0007669"/>
    <property type="project" value="UniProtKB-KW"/>
</dbReference>
<dbReference type="RefSeq" id="WP_122480756.1">
    <property type="nucleotide sequence ID" value="NZ_JAJGTE010000080.1"/>
</dbReference>
<dbReference type="GeneID" id="77190165"/>
<dbReference type="Pfam" id="PF01638">
    <property type="entry name" value="HxlR"/>
    <property type="match status" value="1"/>
</dbReference>
<dbReference type="InterPro" id="IPR036388">
    <property type="entry name" value="WH-like_DNA-bd_sf"/>
</dbReference>
<protein>
    <submittedName>
        <fullName evidence="5">Transcriptional regulator</fullName>
    </submittedName>
</protein>
<name>A0AAX2SU89_LIMRT</name>